<protein>
    <submittedName>
        <fullName evidence="1">Uncharacterized protein</fullName>
    </submittedName>
</protein>
<dbReference type="EMBL" id="JBHSON010000031">
    <property type="protein sequence ID" value="MFC5748386.1"/>
    <property type="molecule type" value="Genomic_DNA"/>
</dbReference>
<accession>A0ABW1A1P3</accession>
<dbReference type="RefSeq" id="WP_378284095.1">
    <property type="nucleotide sequence ID" value="NZ_JBHSON010000031.1"/>
</dbReference>
<dbReference type="Proteomes" id="UP001596074">
    <property type="component" value="Unassembled WGS sequence"/>
</dbReference>
<comment type="caution">
    <text evidence="1">The sequence shown here is derived from an EMBL/GenBank/DDBJ whole genome shotgun (WGS) entry which is preliminary data.</text>
</comment>
<proteinExistence type="predicted"/>
<evidence type="ECO:0000313" key="2">
    <source>
        <dbReference type="Proteomes" id="UP001596074"/>
    </source>
</evidence>
<reference evidence="2" key="1">
    <citation type="journal article" date="2019" name="Int. J. Syst. Evol. Microbiol.">
        <title>The Global Catalogue of Microorganisms (GCM) 10K type strain sequencing project: providing services to taxonomists for standard genome sequencing and annotation.</title>
        <authorList>
            <consortium name="The Broad Institute Genomics Platform"/>
            <consortium name="The Broad Institute Genome Sequencing Center for Infectious Disease"/>
            <person name="Wu L."/>
            <person name="Ma J."/>
        </authorList>
    </citation>
    <scope>NUCLEOTIDE SEQUENCE [LARGE SCALE GENOMIC DNA]</scope>
    <source>
        <strain evidence="2">KCTC 42087</strain>
    </source>
</reference>
<keyword evidence="2" id="KW-1185">Reference proteome</keyword>
<organism evidence="1 2">
    <name type="scientific">Actinomadura rugatobispora</name>
    <dbReference type="NCBI Taxonomy" id="1994"/>
    <lineage>
        <taxon>Bacteria</taxon>
        <taxon>Bacillati</taxon>
        <taxon>Actinomycetota</taxon>
        <taxon>Actinomycetes</taxon>
        <taxon>Streptosporangiales</taxon>
        <taxon>Thermomonosporaceae</taxon>
        <taxon>Actinomadura</taxon>
    </lineage>
</organism>
<gene>
    <name evidence="1" type="ORF">ACFPZN_22425</name>
</gene>
<name>A0ABW1A1P3_9ACTN</name>
<evidence type="ECO:0000313" key="1">
    <source>
        <dbReference type="EMBL" id="MFC5748386.1"/>
    </source>
</evidence>
<sequence length="51" mass="5545">MFVLPGFVVTEGASDPLQQMADGQGIDIDDVKQQIVDHLKAPTRRPVPSRA</sequence>